<evidence type="ECO:0000256" key="11">
    <source>
        <dbReference type="ARBA" id="ARBA00023136"/>
    </source>
</evidence>
<evidence type="ECO:0000256" key="5">
    <source>
        <dbReference type="ARBA" id="ARBA00022714"/>
    </source>
</evidence>
<dbReference type="Gene3D" id="3.90.380.10">
    <property type="entry name" value="Naphthalene 1,2-dioxygenase Alpha Subunit, Chain A, domain 1"/>
    <property type="match status" value="1"/>
</dbReference>
<dbReference type="EC" id="1.14.19.21" evidence="14"/>
<evidence type="ECO:0000256" key="14">
    <source>
        <dbReference type="ARBA" id="ARBA00026095"/>
    </source>
</evidence>
<dbReference type="InterPro" id="IPR050584">
    <property type="entry name" value="Cholesterol_7-desaturase"/>
</dbReference>
<dbReference type="Pfam" id="PF00355">
    <property type="entry name" value="Rieske"/>
    <property type="match status" value="1"/>
</dbReference>
<evidence type="ECO:0000256" key="17">
    <source>
        <dbReference type="SAM" id="Phobius"/>
    </source>
</evidence>
<evidence type="ECO:0000256" key="16">
    <source>
        <dbReference type="ARBA" id="ARBA00049548"/>
    </source>
</evidence>
<reference evidence="19" key="1">
    <citation type="journal article" date="2024" name="Gigascience">
        <title>Chromosome-level genome of the poultry shaft louse Menopon gallinae provides insight into the host-switching and adaptive evolution of parasitic lice.</title>
        <authorList>
            <person name="Xu Y."/>
            <person name="Ma L."/>
            <person name="Liu S."/>
            <person name="Liang Y."/>
            <person name="Liu Q."/>
            <person name="He Z."/>
            <person name="Tian L."/>
            <person name="Duan Y."/>
            <person name="Cai W."/>
            <person name="Li H."/>
            <person name="Song F."/>
        </authorList>
    </citation>
    <scope>NUCLEOTIDE SEQUENCE</scope>
    <source>
        <strain evidence="19">Cailab_2023a</strain>
    </source>
</reference>
<keyword evidence="4 17" id="KW-0812">Transmembrane</keyword>
<comment type="cofactor">
    <cofactor evidence="1">
        <name>Fe cation</name>
        <dbReference type="ChEBI" id="CHEBI:24875"/>
    </cofactor>
</comment>
<evidence type="ECO:0000256" key="10">
    <source>
        <dbReference type="ARBA" id="ARBA00023014"/>
    </source>
</evidence>
<accession>A0AAW2HJ30</accession>
<keyword evidence="10" id="KW-0411">Iron-sulfur</keyword>
<evidence type="ECO:0000256" key="8">
    <source>
        <dbReference type="ARBA" id="ARBA00023002"/>
    </source>
</evidence>
<dbReference type="GO" id="GO:0170056">
    <property type="term" value="F:cholesterol 7-desaturase [NAD(P)H] activity"/>
    <property type="evidence" value="ECO:0007669"/>
    <property type="project" value="UniProtKB-EC"/>
</dbReference>
<proteinExistence type="inferred from homology"/>
<protein>
    <recommendedName>
        <fullName evidence="14">cholesterol 7-desaturase</fullName>
        <ecNumber evidence="14">1.14.19.21</ecNumber>
    </recommendedName>
</protein>
<dbReference type="AlphaFoldDB" id="A0AAW2HJ30"/>
<comment type="catalytic activity">
    <reaction evidence="15">
        <text>cholesterol + NADH + O2 + H(+) = 7-dehydrocholesterol + NAD(+) + 2 H2O</text>
        <dbReference type="Rhea" id="RHEA:51644"/>
        <dbReference type="ChEBI" id="CHEBI:15377"/>
        <dbReference type="ChEBI" id="CHEBI:15378"/>
        <dbReference type="ChEBI" id="CHEBI:15379"/>
        <dbReference type="ChEBI" id="CHEBI:16113"/>
        <dbReference type="ChEBI" id="CHEBI:17759"/>
        <dbReference type="ChEBI" id="CHEBI:57540"/>
        <dbReference type="ChEBI" id="CHEBI:57945"/>
        <dbReference type="EC" id="1.14.19.21"/>
    </reaction>
    <physiologicalReaction direction="left-to-right" evidence="15">
        <dbReference type="Rhea" id="RHEA:51645"/>
    </physiologicalReaction>
</comment>
<evidence type="ECO:0000256" key="2">
    <source>
        <dbReference type="ARBA" id="ARBA00004370"/>
    </source>
</evidence>
<evidence type="ECO:0000259" key="18">
    <source>
        <dbReference type="PROSITE" id="PS51296"/>
    </source>
</evidence>
<comment type="catalytic activity">
    <reaction evidence="16">
        <text>cholesterol + NADPH + O2 + H(+) = 7-dehydrocholesterol + NADP(+) + 2 H2O</text>
        <dbReference type="Rhea" id="RHEA:45024"/>
        <dbReference type="ChEBI" id="CHEBI:15377"/>
        <dbReference type="ChEBI" id="CHEBI:15378"/>
        <dbReference type="ChEBI" id="CHEBI:15379"/>
        <dbReference type="ChEBI" id="CHEBI:16113"/>
        <dbReference type="ChEBI" id="CHEBI:17759"/>
        <dbReference type="ChEBI" id="CHEBI:57783"/>
        <dbReference type="ChEBI" id="CHEBI:58349"/>
        <dbReference type="EC" id="1.14.19.21"/>
    </reaction>
    <physiologicalReaction direction="left-to-right" evidence="16">
        <dbReference type="Rhea" id="RHEA:45025"/>
    </physiologicalReaction>
</comment>
<evidence type="ECO:0000256" key="1">
    <source>
        <dbReference type="ARBA" id="ARBA00001962"/>
    </source>
</evidence>
<dbReference type="InterPro" id="IPR036922">
    <property type="entry name" value="Rieske_2Fe-2S_sf"/>
</dbReference>
<dbReference type="InterPro" id="IPR045605">
    <property type="entry name" value="KshA-like_C"/>
</dbReference>
<organism evidence="19">
    <name type="scientific">Menopon gallinae</name>
    <name type="common">poultry shaft louse</name>
    <dbReference type="NCBI Taxonomy" id="328185"/>
    <lineage>
        <taxon>Eukaryota</taxon>
        <taxon>Metazoa</taxon>
        <taxon>Ecdysozoa</taxon>
        <taxon>Arthropoda</taxon>
        <taxon>Hexapoda</taxon>
        <taxon>Insecta</taxon>
        <taxon>Pterygota</taxon>
        <taxon>Neoptera</taxon>
        <taxon>Paraneoptera</taxon>
        <taxon>Psocodea</taxon>
        <taxon>Troctomorpha</taxon>
        <taxon>Phthiraptera</taxon>
        <taxon>Amblycera</taxon>
        <taxon>Menoponidae</taxon>
        <taxon>Menopon</taxon>
    </lineage>
</organism>
<evidence type="ECO:0000256" key="15">
    <source>
        <dbReference type="ARBA" id="ARBA00047853"/>
    </source>
</evidence>
<comment type="similarity">
    <text evidence="13">Belongs to the cholesterol 7-desaturase family.</text>
</comment>
<keyword evidence="11 17" id="KW-0472">Membrane</keyword>
<comment type="pathway">
    <text evidence="12">Steroid hormone biosynthesis; dafachronic acid biosynthesis.</text>
</comment>
<dbReference type="InterPro" id="IPR017941">
    <property type="entry name" value="Rieske_2Fe-2S"/>
</dbReference>
<keyword evidence="6" id="KW-0479">Metal-binding</keyword>
<name>A0AAW2HJ30_9NEOP</name>
<keyword evidence="8" id="KW-0560">Oxidoreductase</keyword>
<dbReference type="PROSITE" id="PS51296">
    <property type="entry name" value="RIESKE"/>
    <property type="match status" value="1"/>
</dbReference>
<feature type="transmembrane region" description="Helical" evidence="17">
    <location>
        <begin position="34"/>
        <end position="54"/>
    </location>
</feature>
<dbReference type="EMBL" id="JARGDH010000004">
    <property type="protein sequence ID" value="KAL0269794.1"/>
    <property type="molecule type" value="Genomic_DNA"/>
</dbReference>
<comment type="caution">
    <text evidence="19">The sequence shown here is derived from an EMBL/GenBank/DDBJ whole genome shotgun (WGS) entry which is preliminary data.</text>
</comment>
<evidence type="ECO:0000256" key="3">
    <source>
        <dbReference type="ARBA" id="ARBA00004972"/>
    </source>
</evidence>
<comment type="subcellular location">
    <subcellularLocation>
        <location evidence="2">Membrane</location>
    </subcellularLocation>
</comment>
<evidence type="ECO:0000256" key="13">
    <source>
        <dbReference type="ARBA" id="ARBA00025729"/>
    </source>
</evidence>
<keyword evidence="9" id="KW-0408">Iron</keyword>
<evidence type="ECO:0000256" key="4">
    <source>
        <dbReference type="ARBA" id="ARBA00022692"/>
    </source>
</evidence>
<dbReference type="GO" id="GO:0008203">
    <property type="term" value="P:cholesterol metabolic process"/>
    <property type="evidence" value="ECO:0007669"/>
    <property type="project" value="InterPro"/>
</dbReference>
<keyword evidence="5" id="KW-0001">2Fe-2S</keyword>
<dbReference type="GO" id="GO:0051537">
    <property type="term" value="F:2 iron, 2 sulfur cluster binding"/>
    <property type="evidence" value="ECO:0007669"/>
    <property type="project" value="UniProtKB-KW"/>
</dbReference>
<dbReference type="GO" id="GO:0005737">
    <property type="term" value="C:cytoplasm"/>
    <property type="evidence" value="ECO:0007669"/>
    <property type="project" value="TreeGrafter"/>
</dbReference>
<evidence type="ECO:0000256" key="9">
    <source>
        <dbReference type="ARBA" id="ARBA00023004"/>
    </source>
</evidence>
<comment type="pathway">
    <text evidence="3">Hormone biosynthesis.</text>
</comment>
<dbReference type="Pfam" id="PF19298">
    <property type="entry name" value="KshA_C"/>
    <property type="match status" value="1"/>
</dbReference>
<dbReference type="PANTHER" id="PTHR21266">
    <property type="entry name" value="IRON-SULFUR DOMAIN CONTAINING PROTEIN"/>
    <property type="match status" value="1"/>
</dbReference>
<dbReference type="PANTHER" id="PTHR21266:SF32">
    <property type="entry name" value="CHOLESTEROL 7-DESATURASE NVD"/>
    <property type="match status" value="1"/>
</dbReference>
<keyword evidence="7 17" id="KW-1133">Transmembrane helix</keyword>
<dbReference type="GO" id="GO:0046872">
    <property type="term" value="F:metal ion binding"/>
    <property type="evidence" value="ECO:0007669"/>
    <property type="project" value="UniProtKB-KW"/>
</dbReference>
<feature type="domain" description="Rieske" evidence="18">
    <location>
        <begin position="112"/>
        <end position="215"/>
    </location>
</feature>
<dbReference type="GO" id="GO:0016020">
    <property type="term" value="C:membrane"/>
    <property type="evidence" value="ECO:0007669"/>
    <property type="project" value="UniProtKB-SubCell"/>
</dbReference>
<evidence type="ECO:0000256" key="6">
    <source>
        <dbReference type="ARBA" id="ARBA00022723"/>
    </source>
</evidence>
<dbReference type="SUPFAM" id="SSF50022">
    <property type="entry name" value="ISP domain"/>
    <property type="match status" value="1"/>
</dbReference>
<evidence type="ECO:0000256" key="12">
    <source>
        <dbReference type="ARBA" id="ARBA00025712"/>
    </source>
</evidence>
<dbReference type="SUPFAM" id="SSF55961">
    <property type="entry name" value="Bet v1-like"/>
    <property type="match status" value="1"/>
</dbReference>
<evidence type="ECO:0000313" key="19">
    <source>
        <dbReference type="EMBL" id="KAL0269794.1"/>
    </source>
</evidence>
<gene>
    <name evidence="19" type="ORF">PYX00_007405</name>
</gene>
<dbReference type="Gene3D" id="2.102.10.10">
    <property type="entry name" value="Rieske [2Fe-2S] iron-sulphur domain"/>
    <property type="match status" value="1"/>
</dbReference>
<sequence>MNGSDLYYWVRDDRHRTTIFSCSFCCRNWDRGNFATVAVTVVAALFAFLIYYYLVLPLDLRRDLCDVGFDYLTDGYYKSTKYKKRNKRELVREVLRLRKIGDLPPIYPNGWFALIESSDLKRNEVRHVAALGENFAVFRDENGKAHVLDAYCPHLGANMAIGGVVRGNCLECPFHSWRFDGETGECTSVPYSRKTPEFVKVKKWQSTEANDVIFVWYHAEGEDPGWYPTGIDTVESGSWMFQGRSEFFVGCHIQEIPENGADVAHLNAIHSPSLFGGQDLRFYDKLGLKFMKHVWTAEWNQSPKESHKGILSLTFETRLLQKFSVARMNVKVEQIGPGYVVLEMDTSWGPMLLLQMVTPVEPLLQRVIHRMYSPWQQTIFAKFTLYAELVMFGRDVMVWNHKKYLKKAHIVKEDKTIARHRRWYSQFYSDNSPKFSFRSEGLDW</sequence>
<evidence type="ECO:0000256" key="7">
    <source>
        <dbReference type="ARBA" id="ARBA00022989"/>
    </source>
</evidence>